<evidence type="ECO:0000313" key="2">
    <source>
        <dbReference type="EMBL" id="RDS80804.1"/>
    </source>
</evidence>
<keyword evidence="3" id="KW-1185">Reference proteome</keyword>
<accession>A0A370WXE1</accession>
<keyword evidence="1" id="KW-0472">Membrane</keyword>
<dbReference type="RefSeq" id="WP_147293315.1">
    <property type="nucleotide sequence ID" value="NZ_QRBE01000007.1"/>
</dbReference>
<sequence length="221" mass="24198">MRLEPICAVAEPIGHSWPSIHWWLSLTAADQGAWVSGIGAFAAAFAAVWVSGRERRLRNRERNELARTAARYLYADLLRLLKEAHMAKINLDTLAEFDDSKPYVMNVGLISGCLGNCVAIAEGMSIERISILPSKVSGPLAMVLGAFPTIANGAKASVQFLGDPYNMPLDIQRQQLRDHSEAITPCIIELRPFFAWFGSQFPDEAKSGTGAALTIIDKLQD</sequence>
<reference evidence="2 3" key="1">
    <citation type="submission" date="2018-07" db="EMBL/GenBank/DDBJ databases">
        <title>Dyella monticola sp. nov. and Dyella psychrodurans sp. nov. isolated from monsoon evergreen broad-leaved forest soil of Dinghu Mountain, China.</title>
        <authorList>
            <person name="Gao Z."/>
            <person name="Qiu L."/>
        </authorList>
    </citation>
    <scope>NUCLEOTIDE SEQUENCE [LARGE SCALE GENOMIC DNA]</scope>
    <source>
        <strain evidence="2 3">4G-K06</strain>
    </source>
</reference>
<dbReference type="EMBL" id="QRBE01000007">
    <property type="protein sequence ID" value="RDS80804.1"/>
    <property type="molecule type" value="Genomic_DNA"/>
</dbReference>
<feature type="transmembrane region" description="Helical" evidence="1">
    <location>
        <begin position="32"/>
        <end position="52"/>
    </location>
</feature>
<proteinExistence type="predicted"/>
<keyword evidence="1" id="KW-0812">Transmembrane</keyword>
<gene>
    <name evidence="2" type="ORF">DWU98_12670</name>
</gene>
<evidence type="ECO:0000313" key="3">
    <source>
        <dbReference type="Proteomes" id="UP000254258"/>
    </source>
</evidence>
<comment type="caution">
    <text evidence="2">The sequence shown here is derived from an EMBL/GenBank/DDBJ whole genome shotgun (WGS) entry which is preliminary data.</text>
</comment>
<evidence type="ECO:0000256" key="1">
    <source>
        <dbReference type="SAM" id="Phobius"/>
    </source>
</evidence>
<dbReference type="Proteomes" id="UP000254258">
    <property type="component" value="Unassembled WGS sequence"/>
</dbReference>
<protein>
    <submittedName>
        <fullName evidence="2">Uncharacterized protein</fullName>
    </submittedName>
</protein>
<name>A0A370WXE1_9GAMM</name>
<keyword evidence="1" id="KW-1133">Transmembrane helix</keyword>
<dbReference type="AlphaFoldDB" id="A0A370WXE1"/>
<organism evidence="2 3">
    <name type="scientific">Dyella monticola</name>
    <dbReference type="NCBI Taxonomy" id="1927958"/>
    <lineage>
        <taxon>Bacteria</taxon>
        <taxon>Pseudomonadati</taxon>
        <taxon>Pseudomonadota</taxon>
        <taxon>Gammaproteobacteria</taxon>
        <taxon>Lysobacterales</taxon>
        <taxon>Rhodanobacteraceae</taxon>
        <taxon>Dyella</taxon>
    </lineage>
</organism>